<dbReference type="OMA" id="LCYGSVQ"/>
<feature type="domain" description="EF-hand" evidence="7">
    <location>
        <begin position="144"/>
        <end position="179"/>
    </location>
</feature>
<dbReference type="GO" id="GO:0005509">
    <property type="term" value="F:calcium ion binding"/>
    <property type="evidence" value="ECO:0000318"/>
    <property type="project" value="GO_Central"/>
</dbReference>
<dbReference type="PANTHER" id="PTHR23055">
    <property type="entry name" value="CALCIUM BINDING PROTEINS"/>
    <property type="match status" value="1"/>
</dbReference>
<keyword evidence="6" id="KW-0449">Lipoprotein</keyword>
<dbReference type="SUPFAM" id="SSF47473">
    <property type="entry name" value="EF-hand"/>
    <property type="match status" value="1"/>
</dbReference>
<dbReference type="InterPro" id="IPR011992">
    <property type="entry name" value="EF-hand-dom_pair"/>
</dbReference>
<dbReference type="CDD" id="cd00051">
    <property type="entry name" value="EFh"/>
    <property type="match status" value="1"/>
</dbReference>
<dbReference type="RefSeq" id="XP_009014730.1">
    <property type="nucleotide sequence ID" value="XM_009016482.1"/>
</dbReference>
<keyword evidence="5" id="KW-0106">Calcium</keyword>
<dbReference type="EMBL" id="AMQM01003644">
    <property type="status" value="NOT_ANNOTATED_CDS"/>
    <property type="molecule type" value="Genomic_DNA"/>
</dbReference>
<evidence type="ECO:0000313" key="9">
    <source>
        <dbReference type="EnsemblMetazoa" id="HelroP170685"/>
    </source>
</evidence>
<dbReference type="PRINTS" id="PR00450">
    <property type="entry name" value="RECOVERIN"/>
</dbReference>
<evidence type="ECO:0000313" key="10">
    <source>
        <dbReference type="Proteomes" id="UP000015101"/>
    </source>
</evidence>
<gene>
    <name evidence="9" type="primary">20203313</name>
    <name evidence="8" type="ORF">HELRODRAFT_170685</name>
</gene>
<evidence type="ECO:0000256" key="2">
    <source>
        <dbReference type="ARBA" id="ARBA00022707"/>
    </source>
</evidence>
<sequence length="186" mass="21537">MGNDQGKPNFKELSKGTKFSTKELSDWHKKFKKDFPDGKINKQQFITLYQKMFGDDKAASTEFCEHVFKRYDTDNNGVVDFKEFITTLSVASRGTNEEKLMWAFKLYDKDNNGRTSQSLMILSLANFFYLAIYKSRNVANPSQKAKDTARSILNKADDNRDNRLSEAEFIMHVKDCPEIKDMLHGF</sequence>
<proteinExistence type="inferred from homology"/>
<evidence type="ECO:0000259" key="7">
    <source>
        <dbReference type="PROSITE" id="PS50222"/>
    </source>
</evidence>
<dbReference type="Pfam" id="PF13499">
    <property type="entry name" value="EF-hand_7"/>
    <property type="match status" value="1"/>
</dbReference>
<dbReference type="GeneID" id="20203313"/>
<dbReference type="InterPro" id="IPR002048">
    <property type="entry name" value="EF_hand_dom"/>
</dbReference>
<dbReference type="CTD" id="20203313"/>
<keyword evidence="3" id="KW-0479">Metal-binding</keyword>
<keyword evidence="2" id="KW-0519">Myristate</keyword>
<feature type="domain" description="EF-hand" evidence="7">
    <location>
        <begin position="59"/>
        <end position="94"/>
    </location>
</feature>
<accession>T1F3B4</accession>
<keyword evidence="10" id="KW-1185">Reference proteome</keyword>
<evidence type="ECO:0000256" key="3">
    <source>
        <dbReference type="ARBA" id="ARBA00022723"/>
    </source>
</evidence>
<reference evidence="10" key="1">
    <citation type="submission" date="2012-12" db="EMBL/GenBank/DDBJ databases">
        <authorList>
            <person name="Hellsten U."/>
            <person name="Grimwood J."/>
            <person name="Chapman J.A."/>
            <person name="Shapiro H."/>
            <person name="Aerts A."/>
            <person name="Otillar R.P."/>
            <person name="Terry A.Y."/>
            <person name="Boore J.L."/>
            <person name="Simakov O."/>
            <person name="Marletaz F."/>
            <person name="Cho S.-J."/>
            <person name="Edsinger-Gonzales E."/>
            <person name="Havlak P."/>
            <person name="Kuo D.-H."/>
            <person name="Larsson T."/>
            <person name="Lv J."/>
            <person name="Arendt D."/>
            <person name="Savage R."/>
            <person name="Osoegawa K."/>
            <person name="de Jong P."/>
            <person name="Lindberg D.R."/>
            <person name="Seaver E.C."/>
            <person name="Weisblat D.A."/>
            <person name="Putnam N.H."/>
            <person name="Grigoriev I.V."/>
            <person name="Rokhsar D.S."/>
        </authorList>
    </citation>
    <scope>NUCLEOTIDE SEQUENCE</scope>
</reference>
<dbReference type="STRING" id="6412.T1F3B4"/>
<reference evidence="9" key="3">
    <citation type="submission" date="2015-06" db="UniProtKB">
        <authorList>
            <consortium name="EnsemblMetazoa"/>
        </authorList>
    </citation>
    <scope>IDENTIFICATION</scope>
</reference>
<evidence type="ECO:0000256" key="5">
    <source>
        <dbReference type="ARBA" id="ARBA00022837"/>
    </source>
</evidence>
<dbReference type="PROSITE" id="PS00018">
    <property type="entry name" value="EF_HAND_1"/>
    <property type="match status" value="2"/>
</dbReference>
<dbReference type="Proteomes" id="UP000015101">
    <property type="component" value="Unassembled WGS sequence"/>
</dbReference>
<dbReference type="Pfam" id="PF00036">
    <property type="entry name" value="EF-hand_1"/>
    <property type="match status" value="1"/>
</dbReference>
<dbReference type="Gene3D" id="1.10.238.10">
    <property type="entry name" value="EF-hand"/>
    <property type="match status" value="1"/>
</dbReference>
<evidence type="ECO:0000256" key="4">
    <source>
        <dbReference type="ARBA" id="ARBA00022737"/>
    </source>
</evidence>
<dbReference type="EMBL" id="KB096222">
    <property type="protein sequence ID" value="ESO07352.1"/>
    <property type="molecule type" value="Genomic_DNA"/>
</dbReference>
<dbReference type="HOGENOM" id="CLU_072366_5_0_1"/>
<dbReference type="GO" id="GO:0009966">
    <property type="term" value="P:regulation of signal transduction"/>
    <property type="evidence" value="ECO:0000318"/>
    <property type="project" value="GO_Central"/>
</dbReference>
<evidence type="ECO:0000313" key="8">
    <source>
        <dbReference type="EMBL" id="ESO07352.1"/>
    </source>
</evidence>
<dbReference type="PROSITE" id="PS50222">
    <property type="entry name" value="EF_HAND_2"/>
    <property type="match status" value="2"/>
</dbReference>
<evidence type="ECO:0000256" key="6">
    <source>
        <dbReference type="ARBA" id="ARBA00023288"/>
    </source>
</evidence>
<dbReference type="OrthoDB" id="191686at2759"/>
<dbReference type="PANTHER" id="PTHR23055:SF178">
    <property type="entry name" value="NEUROCALCIN HOMOLOG"/>
    <property type="match status" value="1"/>
</dbReference>
<dbReference type="SMART" id="SM00054">
    <property type="entry name" value="EFh"/>
    <property type="match status" value="3"/>
</dbReference>
<name>T1F3B4_HELRO</name>
<dbReference type="InParanoid" id="T1F3B4"/>
<dbReference type="InterPro" id="IPR018247">
    <property type="entry name" value="EF_Hand_1_Ca_BS"/>
</dbReference>
<protein>
    <recommendedName>
        <fullName evidence="7">EF-hand domain-containing protein</fullName>
    </recommendedName>
</protein>
<dbReference type="eggNOG" id="KOG0044">
    <property type="taxonomic scope" value="Eukaryota"/>
</dbReference>
<keyword evidence="4" id="KW-0677">Repeat</keyword>
<comment type="similarity">
    <text evidence="1">Belongs to the recoverin family.</text>
</comment>
<dbReference type="InterPro" id="IPR028846">
    <property type="entry name" value="Recoverin"/>
</dbReference>
<reference evidence="8 10" key="2">
    <citation type="journal article" date="2013" name="Nature">
        <title>Insights into bilaterian evolution from three spiralian genomes.</title>
        <authorList>
            <person name="Simakov O."/>
            <person name="Marletaz F."/>
            <person name="Cho S.J."/>
            <person name="Edsinger-Gonzales E."/>
            <person name="Havlak P."/>
            <person name="Hellsten U."/>
            <person name="Kuo D.H."/>
            <person name="Larsson T."/>
            <person name="Lv J."/>
            <person name="Arendt D."/>
            <person name="Savage R."/>
            <person name="Osoegawa K."/>
            <person name="de Jong P."/>
            <person name="Grimwood J."/>
            <person name="Chapman J.A."/>
            <person name="Shapiro H."/>
            <person name="Aerts A."/>
            <person name="Otillar R.P."/>
            <person name="Terry A.Y."/>
            <person name="Boore J.L."/>
            <person name="Grigoriev I.V."/>
            <person name="Lindberg D.R."/>
            <person name="Seaver E.C."/>
            <person name="Weisblat D.A."/>
            <person name="Putnam N.H."/>
            <person name="Rokhsar D.S."/>
        </authorList>
    </citation>
    <scope>NUCLEOTIDE SEQUENCE</scope>
</reference>
<organism evidence="9 10">
    <name type="scientific">Helobdella robusta</name>
    <name type="common">Californian leech</name>
    <dbReference type="NCBI Taxonomy" id="6412"/>
    <lineage>
        <taxon>Eukaryota</taxon>
        <taxon>Metazoa</taxon>
        <taxon>Spiralia</taxon>
        <taxon>Lophotrochozoa</taxon>
        <taxon>Annelida</taxon>
        <taxon>Clitellata</taxon>
        <taxon>Hirudinea</taxon>
        <taxon>Rhynchobdellida</taxon>
        <taxon>Glossiphoniidae</taxon>
        <taxon>Helobdella</taxon>
    </lineage>
</organism>
<evidence type="ECO:0000256" key="1">
    <source>
        <dbReference type="ARBA" id="ARBA00006049"/>
    </source>
</evidence>
<dbReference type="EnsemblMetazoa" id="HelroT170685">
    <property type="protein sequence ID" value="HelroP170685"/>
    <property type="gene ID" value="HelroG170685"/>
</dbReference>
<dbReference type="KEGG" id="hro:HELRODRAFT_170685"/>
<dbReference type="AlphaFoldDB" id="T1F3B4"/>